<dbReference type="InterPro" id="IPR011559">
    <property type="entry name" value="Initiation_fac_2B_a/b/d"/>
</dbReference>
<dbReference type="InterPro" id="IPR027363">
    <property type="entry name" value="M1Pi_N"/>
</dbReference>
<dbReference type="STRING" id="29655.A0A0K9PU23"/>
<feature type="active site" description="Proton donor" evidence="6">
    <location>
        <position position="259"/>
    </location>
</feature>
<organism evidence="7 8">
    <name type="scientific">Zostera marina</name>
    <name type="common">Eelgrass</name>
    <dbReference type="NCBI Taxonomy" id="29655"/>
    <lineage>
        <taxon>Eukaryota</taxon>
        <taxon>Viridiplantae</taxon>
        <taxon>Streptophyta</taxon>
        <taxon>Embryophyta</taxon>
        <taxon>Tracheophyta</taxon>
        <taxon>Spermatophyta</taxon>
        <taxon>Magnoliopsida</taxon>
        <taxon>Liliopsida</taxon>
        <taxon>Zosteraceae</taxon>
        <taxon>Zostera</taxon>
    </lineage>
</organism>
<comment type="subcellular location">
    <subcellularLocation>
        <location evidence="6">Cytoplasm</location>
    </subcellularLocation>
    <subcellularLocation>
        <location evidence="6">Nucleus</location>
    </subcellularLocation>
</comment>
<dbReference type="SUPFAM" id="SSF100950">
    <property type="entry name" value="NagB/RpiA/CoA transferase-like"/>
    <property type="match status" value="1"/>
</dbReference>
<evidence type="ECO:0000313" key="8">
    <source>
        <dbReference type="Proteomes" id="UP000036987"/>
    </source>
</evidence>
<dbReference type="InterPro" id="IPR005251">
    <property type="entry name" value="IF-M1Pi"/>
</dbReference>
<comment type="caution">
    <text evidence="7">The sequence shown here is derived from an EMBL/GenBank/DDBJ whole genome shotgun (WGS) entry which is preliminary data.</text>
</comment>
<comment type="similarity">
    <text evidence="6">Belongs to the eIF-2B alpha/beta/delta subunits family. MtnA subfamily.</text>
</comment>
<dbReference type="InterPro" id="IPR037171">
    <property type="entry name" value="NagB/RpiA_transferase-like"/>
</dbReference>
<evidence type="ECO:0000256" key="2">
    <source>
        <dbReference type="ARBA" id="ARBA00022605"/>
    </source>
</evidence>
<evidence type="ECO:0000256" key="3">
    <source>
        <dbReference type="ARBA" id="ARBA00023167"/>
    </source>
</evidence>
<comment type="pathway">
    <text evidence="6">Amino-acid biosynthesis; L-methionine biosynthesis via salvage pathway; L-methionine from S-methyl-5-thio-alpha-D-ribose 1-phosphate: step 1/6.</text>
</comment>
<dbReference type="GO" id="GO:0019509">
    <property type="term" value="P:L-methionine salvage from methylthioadenosine"/>
    <property type="evidence" value="ECO:0000318"/>
    <property type="project" value="GO_Central"/>
</dbReference>
<evidence type="ECO:0000256" key="4">
    <source>
        <dbReference type="ARBA" id="ARBA00023235"/>
    </source>
</evidence>
<dbReference type="GO" id="GO:0046523">
    <property type="term" value="F:S-methyl-5-thioribose-1-phosphate isomerase activity"/>
    <property type="evidence" value="ECO:0000318"/>
    <property type="project" value="GO_Central"/>
</dbReference>
<dbReference type="Pfam" id="PF01008">
    <property type="entry name" value="IF-2B"/>
    <property type="match status" value="1"/>
</dbReference>
<dbReference type="AlphaFoldDB" id="A0A0K9PU23"/>
<evidence type="ECO:0000256" key="5">
    <source>
        <dbReference type="ARBA" id="ARBA00023242"/>
    </source>
</evidence>
<keyword evidence="2 6" id="KW-0028">Amino-acid biosynthesis</keyword>
<dbReference type="OMA" id="CETRPLN"/>
<dbReference type="EC" id="5.3.1.23" evidence="6"/>
<comment type="catalytic activity">
    <reaction evidence="6">
        <text>5-(methylsulfanyl)-alpha-D-ribose 1-phosphate = 5-(methylsulfanyl)-D-ribulose 1-phosphate</text>
        <dbReference type="Rhea" id="RHEA:19989"/>
        <dbReference type="ChEBI" id="CHEBI:58533"/>
        <dbReference type="ChEBI" id="CHEBI:58548"/>
        <dbReference type="EC" id="5.3.1.23"/>
    </reaction>
</comment>
<comment type="function">
    <text evidence="6">Catalyzes the interconversion of methylthioribose-1-phosphate (MTR-1-P) into methylthioribulose-1-phosphate (MTRu-1-P).</text>
</comment>
<evidence type="ECO:0000313" key="7">
    <source>
        <dbReference type="EMBL" id="KMZ71737.1"/>
    </source>
</evidence>
<dbReference type="PANTHER" id="PTHR43475:SF1">
    <property type="entry name" value="METHYLTHIORIBOSE-1-PHOSPHATE ISOMERASE"/>
    <property type="match status" value="1"/>
</dbReference>
<dbReference type="PANTHER" id="PTHR43475">
    <property type="entry name" value="METHYLTHIORIBOSE-1-PHOSPHATE ISOMERASE"/>
    <property type="match status" value="1"/>
</dbReference>
<keyword evidence="1 6" id="KW-0963">Cytoplasm</keyword>
<dbReference type="NCBIfam" id="TIGR00524">
    <property type="entry name" value="eIF-2B_rel"/>
    <property type="match status" value="1"/>
</dbReference>
<name>A0A0K9PU23_ZOSMR</name>
<dbReference type="InterPro" id="IPR000649">
    <property type="entry name" value="IF-2B-related"/>
</dbReference>
<gene>
    <name evidence="7" type="ORF">ZOSMA_176G00160</name>
</gene>
<dbReference type="FunFam" id="3.40.50.10470:FF:000003">
    <property type="entry name" value="Methylthioribose-1-phosphate isomerase"/>
    <property type="match status" value="1"/>
</dbReference>
<accession>A0A0K9PU23</accession>
<feature type="site" description="Transition state stabilizer" evidence="6">
    <location>
        <position position="179"/>
    </location>
</feature>
<protein>
    <recommendedName>
        <fullName evidence="6">Methylthioribose-1-phosphate isomerase</fullName>
        <shortName evidence="6">M1Pi</shortName>
        <shortName evidence="6">MTR-1-P isomerase</shortName>
        <ecNumber evidence="6">5.3.1.23</ecNumber>
    </recommendedName>
    <alternativeName>
        <fullName evidence="6">S-methyl-5-thioribose-1-phosphate isomerase</fullName>
    </alternativeName>
    <alternativeName>
        <fullName evidence="6">Translation initiation factor eIF-2B subunit alpha/beta/delta-like protein</fullName>
    </alternativeName>
</protein>
<dbReference type="UniPathway" id="UPA00904">
    <property type="reaction ID" value="UER00874"/>
</dbReference>
<keyword evidence="4 6" id="KW-0413">Isomerase</keyword>
<sequence length="380" mass="40660">MTFDSSSGGSSDDTILQSIRYTRGSLRLLDQRKLPLETVYLNIRDSFDGWNAIRDMVVRGAPAIAIAAAISLAVEVCDLEFSGTSLDSAYFLCEKLDYLVSSRPTAVNLLDAAVKLKQLVNKASQTSDEAKTVFEVYIDAAETMLVDDVITNQLIGSHGAKFLRQGLKESRKISILTHCNTGSLATAGYGTALGVIRSIHAEGALEHAFCTETRPFNQGSRLTAFELVHDKIPATLIADSSAAALMKTGRVDLVIVGADRIVANGDTANKIGTYSLAVCAKQHGLPFYVAAPVTSIDLLIPSGEEIIIEERSPKELLCTHGGLGQQVAASGINVWNPAFDVTPAHLITAIITEMGVITKHDAAGVFQIQKFIQDKPIANG</sequence>
<dbReference type="HAMAP" id="MF_01678">
    <property type="entry name" value="Salvage_MtnA"/>
    <property type="match status" value="1"/>
</dbReference>
<dbReference type="InterPro" id="IPR042529">
    <property type="entry name" value="IF_2B-like_C"/>
</dbReference>
<dbReference type="EMBL" id="LFYR01000661">
    <property type="protein sequence ID" value="KMZ71737.1"/>
    <property type="molecule type" value="Genomic_DNA"/>
</dbReference>
<keyword evidence="5 6" id="KW-0539">Nucleus</keyword>
<keyword evidence="8" id="KW-1185">Reference proteome</keyword>
<dbReference type="NCBIfam" id="TIGR00512">
    <property type="entry name" value="salvage_mtnA"/>
    <property type="match status" value="1"/>
</dbReference>
<proteinExistence type="inferred from homology"/>
<dbReference type="OrthoDB" id="2461at2759"/>
<dbReference type="NCBIfam" id="NF004326">
    <property type="entry name" value="PRK05720.1"/>
    <property type="match status" value="1"/>
</dbReference>
<evidence type="ECO:0000256" key="1">
    <source>
        <dbReference type="ARBA" id="ARBA00022490"/>
    </source>
</evidence>
<dbReference type="GO" id="GO:0005634">
    <property type="term" value="C:nucleus"/>
    <property type="evidence" value="ECO:0007669"/>
    <property type="project" value="UniProtKB-SubCell"/>
</dbReference>
<reference evidence="8" key="1">
    <citation type="journal article" date="2016" name="Nature">
        <title>The genome of the seagrass Zostera marina reveals angiosperm adaptation to the sea.</title>
        <authorList>
            <person name="Olsen J.L."/>
            <person name="Rouze P."/>
            <person name="Verhelst B."/>
            <person name="Lin Y.-C."/>
            <person name="Bayer T."/>
            <person name="Collen J."/>
            <person name="Dattolo E."/>
            <person name="De Paoli E."/>
            <person name="Dittami S."/>
            <person name="Maumus F."/>
            <person name="Michel G."/>
            <person name="Kersting A."/>
            <person name="Lauritano C."/>
            <person name="Lohaus R."/>
            <person name="Toepel M."/>
            <person name="Tonon T."/>
            <person name="Vanneste K."/>
            <person name="Amirebrahimi M."/>
            <person name="Brakel J."/>
            <person name="Bostroem C."/>
            <person name="Chovatia M."/>
            <person name="Grimwood J."/>
            <person name="Jenkins J.W."/>
            <person name="Jueterbock A."/>
            <person name="Mraz A."/>
            <person name="Stam W.T."/>
            <person name="Tice H."/>
            <person name="Bornberg-Bauer E."/>
            <person name="Green P.J."/>
            <person name="Pearson G.A."/>
            <person name="Procaccini G."/>
            <person name="Duarte C.M."/>
            <person name="Schmutz J."/>
            <person name="Reusch T.B.H."/>
            <person name="Van de Peer Y."/>
        </authorList>
    </citation>
    <scope>NUCLEOTIDE SEQUENCE [LARGE SCALE GENOMIC DNA]</scope>
    <source>
        <strain evidence="8">cv. Finnish</strain>
    </source>
</reference>
<dbReference type="GO" id="GO:0005737">
    <property type="term" value="C:cytoplasm"/>
    <property type="evidence" value="ECO:0007669"/>
    <property type="project" value="UniProtKB-SubCell"/>
</dbReference>
<dbReference type="Gene3D" id="1.20.120.420">
    <property type="entry name" value="translation initiation factor eif-2b, domain 1"/>
    <property type="match status" value="1"/>
</dbReference>
<keyword evidence="3 6" id="KW-0486">Methionine biosynthesis</keyword>
<dbReference type="Gene3D" id="3.40.50.10470">
    <property type="entry name" value="Translation initiation factor eif-2b, domain 2"/>
    <property type="match status" value="1"/>
</dbReference>
<dbReference type="FunFam" id="1.20.120.420:FF:000002">
    <property type="entry name" value="Methylthioribose-1-phosphate isomerase"/>
    <property type="match status" value="1"/>
</dbReference>
<dbReference type="Proteomes" id="UP000036987">
    <property type="component" value="Unassembled WGS sequence"/>
</dbReference>
<evidence type="ECO:0000256" key="6">
    <source>
        <dbReference type="HAMAP-Rule" id="MF_03119"/>
    </source>
</evidence>